<evidence type="ECO:0000313" key="2">
    <source>
        <dbReference type="Proteomes" id="UP000601435"/>
    </source>
</evidence>
<comment type="caution">
    <text evidence="1">The sequence shown here is derived from an EMBL/GenBank/DDBJ whole genome shotgun (WGS) entry which is preliminary data.</text>
</comment>
<organism evidence="1 2">
    <name type="scientific">Symbiodinium necroappetens</name>
    <dbReference type="NCBI Taxonomy" id="1628268"/>
    <lineage>
        <taxon>Eukaryota</taxon>
        <taxon>Sar</taxon>
        <taxon>Alveolata</taxon>
        <taxon>Dinophyceae</taxon>
        <taxon>Suessiales</taxon>
        <taxon>Symbiodiniaceae</taxon>
        <taxon>Symbiodinium</taxon>
    </lineage>
</organism>
<feature type="non-terminal residue" evidence="1">
    <location>
        <position position="1"/>
    </location>
</feature>
<sequence length="96" mass="10821">VLTAVFCQTAIESAQNDQATMVQTMLDSKEAILDKLKALFYEIDVEEDAGKKHAGSLTVTMFEEKMRNPDVHNFFESLGLDVWDAWSFFKLLDADG</sequence>
<name>A0A812S8D9_9DINO</name>
<reference evidence="1" key="1">
    <citation type="submission" date="2021-02" db="EMBL/GenBank/DDBJ databases">
        <authorList>
            <person name="Dougan E. K."/>
            <person name="Rhodes N."/>
            <person name="Thang M."/>
            <person name="Chan C."/>
        </authorList>
    </citation>
    <scope>NUCLEOTIDE SEQUENCE</scope>
</reference>
<dbReference type="AlphaFoldDB" id="A0A812S8D9"/>
<dbReference type="EMBL" id="CAJNJA010020893">
    <property type="protein sequence ID" value="CAE7466571.1"/>
    <property type="molecule type" value="Genomic_DNA"/>
</dbReference>
<keyword evidence="2" id="KW-1185">Reference proteome</keyword>
<dbReference type="Proteomes" id="UP000601435">
    <property type="component" value="Unassembled WGS sequence"/>
</dbReference>
<proteinExistence type="predicted"/>
<protein>
    <submittedName>
        <fullName evidence="1">Para protein</fullName>
    </submittedName>
</protein>
<feature type="non-terminal residue" evidence="1">
    <location>
        <position position="96"/>
    </location>
</feature>
<evidence type="ECO:0000313" key="1">
    <source>
        <dbReference type="EMBL" id="CAE7466571.1"/>
    </source>
</evidence>
<accession>A0A812S8D9</accession>
<gene>
    <name evidence="1" type="primary">para</name>
    <name evidence="1" type="ORF">SNEC2469_LOCUS13103</name>
</gene>
<dbReference type="OrthoDB" id="445895at2759"/>